<evidence type="ECO:0000313" key="2">
    <source>
        <dbReference type="Proteomes" id="UP000037035"/>
    </source>
</evidence>
<dbReference type="Proteomes" id="UP000037035">
    <property type="component" value="Unassembled WGS sequence"/>
</dbReference>
<proteinExistence type="predicted"/>
<name>A0A0L6V3D6_9BASI</name>
<accession>A0A0L6V3D6</accession>
<comment type="caution">
    <text evidence="1">The sequence shown here is derived from an EMBL/GenBank/DDBJ whole genome shotgun (WGS) entry which is preliminary data.</text>
</comment>
<evidence type="ECO:0000313" key="1">
    <source>
        <dbReference type="EMBL" id="KNZ55264.1"/>
    </source>
</evidence>
<reference evidence="1 2" key="1">
    <citation type="submission" date="2015-08" db="EMBL/GenBank/DDBJ databases">
        <title>Next Generation Sequencing and Analysis of the Genome of Puccinia sorghi L Schw, the Causal Agent of Maize Common Rust.</title>
        <authorList>
            <person name="Rochi L."/>
            <person name="Burguener G."/>
            <person name="Darino M."/>
            <person name="Turjanski A."/>
            <person name="Kreff E."/>
            <person name="Dieguez M.J."/>
            <person name="Sacco F."/>
        </authorList>
    </citation>
    <scope>NUCLEOTIDE SEQUENCE [LARGE SCALE GENOMIC DNA]</scope>
    <source>
        <strain evidence="1 2">RO10H11247</strain>
    </source>
</reference>
<dbReference type="VEuPathDB" id="FungiDB:VP01_2726g3"/>
<organism evidence="1 2">
    <name type="scientific">Puccinia sorghi</name>
    <dbReference type="NCBI Taxonomy" id="27349"/>
    <lineage>
        <taxon>Eukaryota</taxon>
        <taxon>Fungi</taxon>
        <taxon>Dikarya</taxon>
        <taxon>Basidiomycota</taxon>
        <taxon>Pucciniomycotina</taxon>
        <taxon>Pucciniomycetes</taxon>
        <taxon>Pucciniales</taxon>
        <taxon>Pucciniaceae</taxon>
        <taxon>Puccinia</taxon>
    </lineage>
</organism>
<protein>
    <submittedName>
        <fullName evidence="1">Putative signal peptide protein</fullName>
    </submittedName>
</protein>
<dbReference type="AlphaFoldDB" id="A0A0L6V3D6"/>
<dbReference type="EMBL" id="LAVV01007642">
    <property type="protein sequence ID" value="KNZ55264.1"/>
    <property type="molecule type" value="Genomic_DNA"/>
</dbReference>
<sequence>MAKCPLLTFWRSLEFCVMTEGQPWRQQFCQIKCWNC</sequence>
<keyword evidence="2" id="KW-1185">Reference proteome</keyword>
<gene>
    <name evidence="1" type="ORF">VP01_2726g3</name>
</gene>